<feature type="compositionally biased region" description="Polar residues" evidence="1">
    <location>
        <begin position="72"/>
        <end position="89"/>
    </location>
</feature>
<dbReference type="RefSeq" id="WP_302119519.1">
    <property type="nucleotide sequence ID" value="NZ_SJPU01000002.1"/>
</dbReference>
<dbReference type="EMBL" id="SJPU01000002">
    <property type="protein sequence ID" value="TWU16739.1"/>
    <property type="molecule type" value="Genomic_DNA"/>
</dbReference>
<keyword evidence="3" id="KW-1185">Reference proteome</keyword>
<sequence>MRTILFLGLAIGAAFMANWFTIERDGDRTRIDINKDEIRNDAQHAIEKGREILDKREHGRQANTPPGDGYAPTQQGWPQSAPVQNTGYSDQGPYGNAPGYGYQPGPGEQNYGTQNQGPPPAGQPYGNQSAPSGYPLTYPASARTPPPWRQ</sequence>
<organism evidence="2 3">
    <name type="scientific">Allorhodopirellula heiligendammensis</name>
    <dbReference type="NCBI Taxonomy" id="2714739"/>
    <lineage>
        <taxon>Bacteria</taxon>
        <taxon>Pseudomonadati</taxon>
        <taxon>Planctomycetota</taxon>
        <taxon>Planctomycetia</taxon>
        <taxon>Pirellulales</taxon>
        <taxon>Pirellulaceae</taxon>
        <taxon>Allorhodopirellula</taxon>
    </lineage>
</organism>
<evidence type="ECO:0000256" key="1">
    <source>
        <dbReference type="SAM" id="MobiDB-lite"/>
    </source>
</evidence>
<accession>A0A5C6C1K4</accession>
<proteinExistence type="predicted"/>
<comment type="caution">
    <text evidence="2">The sequence shown here is derived from an EMBL/GenBank/DDBJ whole genome shotgun (WGS) entry which is preliminary data.</text>
</comment>
<evidence type="ECO:0000313" key="2">
    <source>
        <dbReference type="EMBL" id="TWU16739.1"/>
    </source>
</evidence>
<gene>
    <name evidence="2" type="ORF">Poly21_39450</name>
</gene>
<dbReference type="AlphaFoldDB" id="A0A5C6C1K4"/>
<feature type="compositionally biased region" description="Low complexity" evidence="1">
    <location>
        <begin position="91"/>
        <end position="112"/>
    </location>
</feature>
<protein>
    <submittedName>
        <fullName evidence="2">Uncharacterized protein</fullName>
    </submittedName>
</protein>
<dbReference type="Proteomes" id="UP000319908">
    <property type="component" value="Unassembled WGS sequence"/>
</dbReference>
<feature type="region of interest" description="Disordered" evidence="1">
    <location>
        <begin position="42"/>
        <end position="150"/>
    </location>
</feature>
<name>A0A5C6C1K4_9BACT</name>
<evidence type="ECO:0000313" key="3">
    <source>
        <dbReference type="Proteomes" id="UP000319908"/>
    </source>
</evidence>
<feature type="compositionally biased region" description="Basic and acidic residues" evidence="1">
    <location>
        <begin position="42"/>
        <end position="60"/>
    </location>
</feature>
<reference evidence="2 3" key="1">
    <citation type="journal article" date="2020" name="Antonie Van Leeuwenhoek">
        <title>Rhodopirellula heiligendammensis sp. nov., Rhodopirellula pilleata sp. nov., and Rhodopirellula solitaria sp. nov. isolated from natural or artificial marine surfaces in Northern Germany and California, USA, and emended description of the genus Rhodopirellula.</title>
        <authorList>
            <person name="Kallscheuer N."/>
            <person name="Wiegand S."/>
            <person name="Jogler M."/>
            <person name="Boedeker C."/>
            <person name="Peeters S.H."/>
            <person name="Rast P."/>
            <person name="Heuer A."/>
            <person name="Jetten M.S.M."/>
            <person name="Rohde M."/>
            <person name="Jogler C."/>
        </authorList>
    </citation>
    <scope>NUCLEOTIDE SEQUENCE [LARGE SCALE GENOMIC DNA]</scope>
    <source>
        <strain evidence="2 3">Poly21</strain>
    </source>
</reference>